<reference evidence="1 2" key="1">
    <citation type="submission" date="2020-03" db="EMBL/GenBank/DDBJ databases">
        <title>Draft Genome Sequence of Cudoniella acicularis.</title>
        <authorList>
            <person name="Buettner E."/>
            <person name="Kellner H."/>
        </authorList>
    </citation>
    <scope>NUCLEOTIDE SEQUENCE [LARGE SCALE GENOMIC DNA]</scope>
    <source>
        <strain evidence="1 2">DSM 108380</strain>
    </source>
</reference>
<gene>
    <name evidence="1" type="ORF">G7Y89_g7623</name>
</gene>
<evidence type="ECO:0000313" key="2">
    <source>
        <dbReference type="Proteomes" id="UP000566819"/>
    </source>
</evidence>
<name>A0A8H4W1D1_9HELO</name>
<sequence>MTRKRISEELVLRLRFWSLAGDCQDLHVDPNGGSEVKCVLGSIGTAISIVSYYKTISNFFIEYTKDWKMSVIAYGANFLYSAYTGSRLGFGPFARTAVGTTPGSIKRD</sequence>
<dbReference type="AlphaFoldDB" id="A0A8H4W1D1"/>
<dbReference type="EMBL" id="JAAMPI010000542">
    <property type="protein sequence ID" value="KAF4630508.1"/>
    <property type="molecule type" value="Genomic_DNA"/>
</dbReference>
<organism evidence="1 2">
    <name type="scientific">Cudoniella acicularis</name>
    <dbReference type="NCBI Taxonomy" id="354080"/>
    <lineage>
        <taxon>Eukaryota</taxon>
        <taxon>Fungi</taxon>
        <taxon>Dikarya</taxon>
        <taxon>Ascomycota</taxon>
        <taxon>Pezizomycotina</taxon>
        <taxon>Leotiomycetes</taxon>
        <taxon>Helotiales</taxon>
        <taxon>Tricladiaceae</taxon>
        <taxon>Cudoniella</taxon>
    </lineage>
</organism>
<dbReference type="Proteomes" id="UP000566819">
    <property type="component" value="Unassembled WGS sequence"/>
</dbReference>
<protein>
    <submittedName>
        <fullName evidence="1">Uncharacterized protein</fullName>
    </submittedName>
</protein>
<keyword evidence="2" id="KW-1185">Reference proteome</keyword>
<evidence type="ECO:0000313" key="1">
    <source>
        <dbReference type="EMBL" id="KAF4630508.1"/>
    </source>
</evidence>
<accession>A0A8H4W1D1</accession>
<comment type="caution">
    <text evidence="1">The sequence shown here is derived from an EMBL/GenBank/DDBJ whole genome shotgun (WGS) entry which is preliminary data.</text>
</comment>
<proteinExistence type="predicted"/>